<reference evidence="11" key="1">
    <citation type="submission" date="2022-06" db="EMBL/GenBank/DDBJ databases">
        <title>Uncovering the hologenomic basis of an extraordinary plant invasion.</title>
        <authorList>
            <person name="Bieker V.C."/>
            <person name="Martin M.D."/>
            <person name="Gilbert T."/>
            <person name="Hodgins K."/>
            <person name="Battlay P."/>
            <person name="Petersen B."/>
            <person name="Wilson J."/>
        </authorList>
    </citation>
    <scope>NUCLEOTIDE SEQUENCE</scope>
    <source>
        <strain evidence="11">AA19_3_7</strain>
        <tissue evidence="11">Leaf</tissue>
    </source>
</reference>
<dbReference type="EMBL" id="JAMZMK010011363">
    <property type="protein sequence ID" value="KAI7727490.1"/>
    <property type="molecule type" value="Genomic_DNA"/>
</dbReference>
<dbReference type="Gene3D" id="3.30.40.10">
    <property type="entry name" value="Zinc/RING finger domain, C3HC4 (zinc finger)"/>
    <property type="match status" value="1"/>
</dbReference>
<keyword evidence="7" id="KW-0862">Zinc</keyword>
<dbReference type="GO" id="GO:0005634">
    <property type="term" value="C:nucleus"/>
    <property type="evidence" value="ECO:0007669"/>
    <property type="project" value="TreeGrafter"/>
</dbReference>
<accession>A0AAD5BQ71</accession>
<feature type="region of interest" description="Disordered" evidence="9">
    <location>
        <begin position="87"/>
        <end position="122"/>
    </location>
</feature>
<dbReference type="PROSITE" id="PS50089">
    <property type="entry name" value="ZF_RING_2"/>
    <property type="match status" value="1"/>
</dbReference>
<gene>
    <name evidence="11" type="ORF">M8C21_008292</name>
</gene>
<dbReference type="InterPro" id="IPR045191">
    <property type="entry name" value="MBR1/2-like"/>
</dbReference>
<evidence type="ECO:0000256" key="7">
    <source>
        <dbReference type="ARBA" id="ARBA00022833"/>
    </source>
</evidence>
<evidence type="ECO:0000256" key="6">
    <source>
        <dbReference type="ARBA" id="ARBA00022786"/>
    </source>
</evidence>
<keyword evidence="12" id="KW-1185">Reference proteome</keyword>
<feature type="domain" description="RING-type" evidence="10">
    <location>
        <begin position="438"/>
        <end position="479"/>
    </location>
</feature>
<feature type="region of interest" description="Disordered" evidence="9">
    <location>
        <begin position="322"/>
        <end position="346"/>
    </location>
</feature>
<feature type="compositionally biased region" description="Basic residues" evidence="9">
    <location>
        <begin position="326"/>
        <end position="335"/>
    </location>
</feature>
<dbReference type="Pfam" id="PF13639">
    <property type="entry name" value="zf-RING_2"/>
    <property type="match status" value="1"/>
</dbReference>
<sequence length="484" mass="53877">MKSDKSKVKPTNGDLNRNKRLKKSSNVPPKQVETHKVLQVPRCTLLAPHPRCWIMQRMRGMFYLGLHLLAHRTPSVQQAPPALQYTTVEPGSETHPEDLPPTTQDSTQQVDDEDLSSDTLTPDFHDLIPLECTVEEGKEEEPDEENVEEIVIESPSIPDMAIPTSVQWDHLIENVIGPVNASVLTRSQTVAVEHQIVIRLGSSGADPMNSEENRAAGAVGFEFDPLMVTDGSHLVRGGQLVQGVPAGGYSWNRAHGVPYLQDSAFHGYQVASMSRNSAAVMHPHQVSYNVYHPPPPSPQMLPPPPPPMLPIQAPNLDIQLQQPSTSHRHSTRPSHMHPFQSDAPVPRFVGPALPHGAMVYEARRQQFMINSISRRRSFSHHRVTLEEAVQALREQLGQAVDSGLPAKFIAEHLKTRTFTSSRHHSQDLTPVDEEPNLCVICQMELEDQEKIGTLGCSHEYHAKCIKKWLTVKNNCPVCKSTALR</sequence>
<evidence type="ECO:0000259" key="10">
    <source>
        <dbReference type="PROSITE" id="PS50089"/>
    </source>
</evidence>
<evidence type="ECO:0000256" key="3">
    <source>
        <dbReference type="ARBA" id="ARBA00022679"/>
    </source>
</evidence>
<protein>
    <recommendedName>
        <fullName evidence="2">RING-type E3 ubiquitin transferase</fullName>
        <ecNumber evidence="2">2.3.2.27</ecNumber>
    </recommendedName>
</protein>
<dbReference type="Proteomes" id="UP001206925">
    <property type="component" value="Unassembled WGS sequence"/>
</dbReference>
<dbReference type="SUPFAM" id="SSF57850">
    <property type="entry name" value="RING/U-box"/>
    <property type="match status" value="1"/>
</dbReference>
<dbReference type="InterPro" id="IPR013083">
    <property type="entry name" value="Znf_RING/FYVE/PHD"/>
</dbReference>
<evidence type="ECO:0000256" key="5">
    <source>
        <dbReference type="ARBA" id="ARBA00022771"/>
    </source>
</evidence>
<evidence type="ECO:0000313" key="12">
    <source>
        <dbReference type="Proteomes" id="UP001206925"/>
    </source>
</evidence>
<dbReference type="EC" id="2.3.2.27" evidence="2"/>
<evidence type="ECO:0000256" key="8">
    <source>
        <dbReference type="PROSITE-ProRule" id="PRU00175"/>
    </source>
</evidence>
<dbReference type="AlphaFoldDB" id="A0AAD5BQ71"/>
<keyword evidence="5 8" id="KW-0863">Zinc-finger</keyword>
<evidence type="ECO:0000256" key="2">
    <source>
        <dbReference type="ARBA" id="ARBA00012483"/>
    </source>
</evidence>
<evidence type="ECO:0000256" key="1">
    <source>
        <dbReference type="ARBA" id="ARBA00000900"/>
    </source>
</evidence>
<dbReference type="PANTHER" id="PTHR22937">
    <property type="entry name" value="E3 UBIQUITIN-PROTEIN LIGASE RNF165"/>
    <property type="match status" value="1"/>
</dbReference>
<dbReference type="GO" id="GO:0061630">
    <property type="term" value="F:ubiquitin protein ligase activity"/>
    <property type="evidence" value="ECO:0007669"/>
    <property type="project" value="UniProtKB-EC"/>
</dbReference>
<keyword evidence="3" id="KW-0808">Transferase</keyword>
<proteinExistence type="predicted"/>
<evidence type="ECO:0000313" key="11">
    <source>
        <dbReference type="EMBL" id="KAI7727490.1"/>
    </source>
</evidence>
<comment type="catalytic activity">
    <reaction evidence="1">
        <text>S-ubiquitinyl-[E2 ubiquitin-conjugating enzyme]-L-cysteine + [acceptor protein]-L-lysine = [E2 ubiquitin-conjugating enzyme]-L-cysteine + N(6)-ubiquitinyl-[acceptor protein]-L-lysine.</text>
        <dbReference type="EC" id="2.3.2.27"/>
    </reaction>
</comment>
<name>A0AAD5BQ71_AMBAR</name>
<dbReference type="GO" id="GO:0008270">
    <property type="term" value="F:zinc ion binding"/>
    <property type="evidence" value="ECO:0007669"/>
    <property type="project" value="UniProtKB-KW"/>
</dbReference>
<feature type="region of interest" description="Disordered" evidence="9">
    <location>
        <begin position="1"/>
        <end position="33"/>
    </location>
</feature>
<dbReference type="PANTHER" id="PTHR22937:SF222">
    <property type="entry name" value="RING-TYPE E3 UBIQUITIN TRANSFERASE"/>
    <property type="match status" value="1"/>
</dbReference>
<keyword evidence="4" id="KW-0479">Metal-binding</keyword>
<dbReference type="SMART" id="SM00184">
    <property type="entry name" value="RING"/>
    <property type="match status" value="1"/>
</dbReference>
<evidence type="ECO:0000256" key="4">
    <source>
        <dbReference type="ARBA" id="ARBA00022723"/>
    </source>
</evidence>
<dbReference type="InterPro" id="IPR001841">
    <property type="entry name" value="Znf_RING"/>
</dbReference>
<organism evidence="11 12">
    <name type="scientific">Ambrosia artemisiifolia</name>
    <name type="common">Common ragweed</name>
    <dbReference type="NCBI Taxonomy" id="4212"/>
    <lineage>
        <taxon>Eukaryota</taxon>
        <taxon>Viridiplantae</taxon>
        <taxon>Streptophyta</taxon>
        <taxon>Embryophyta</taxon>
        <taxon>Tracheophyta</taxon>
        <taxon>Spermatophyta</taxon>
        <taxon>Magnoliopsida</taxon>
        <taxon>eudicotyledons</taxon>
        <taxon>Gunneridae</taxon>
        <taxon>Pentapetalae</taxon>
        <taxon>asterids</taxon>
        <taxon>campanulids</taxon>
        <taxon>Asterales</taxon>
        <taxon>Asteraceae</taxon>
        <taxon>Asteroideae</taxon>
        <taxon>Heliantheae alliance</taxon>
        <taxon>Heliantheae</taxon>
        <taxon>Ambrosia</taxon>
    </lineage>
</organism>
<evidence type="ECO:0000256" key="9">
    <source>
        <dbReference type="SAM" id="MobiDB-lite"/>
    </source>
</evidence>
<comment type="caution">
    <text evidence="11">The sequence shown here is derived from an EMBL/GenBank/DDBJ whole genome shotgun (WGS) entry which is preliminary data.</text>
</comment>
<keyword evidence="6" id="KW-0833">Ubl conjugation pathway</keyword>